<dbReference type="InterPro" id="IPR007410">
    <property type="entry name" value="LpqE-like"/>
</dbReference>
<dbReference type="PANTHER" id="PTHR36302">
    <property type="entry name" value="BLR7088 PROTEIN"/>
    <property type="match status" value="1"/>
</dbReference>
<dbReference type="InterPro" id="IPR036182">
    <property type="entry name" value="PCuAC_sf"/>
</dbReference>
<reference evidence="1 2" key="1">
    <citation type="submission" date="2019-01" db="EMBL/GenBank/DDBJ databases">
        <title>Egibacter rhizosphaerae EGI 80759T.</title>
        <authorList>
            <person name="Chen D.-D."/>
            <person name="Tian Y."/>
            <person name="Jiao J.-Y."/>
            <person name="Zhang X.-T."/>
            <person name="Zhang Y.-G."/>
            <person name="Zhang Y."/>
            <person name="Xiao M."/>
            <person name="Shu W.-S."/>
            <person name="Li W.-J."/>
        </authorList>
    </citation>
    <scope>NUCLEOTIDE SEQUENCE [LARGE SCALE GENOMIC DNA]</scope>
    <source>
        <strain evidence="1 2">EGI 80759</strain>
    </source>
</reference>
<dbReference type="EMBL" id="CP036402">
    <property type="protein sequence ID" value="QBI19942.1"/>
    <property type="molecule type" value="Genomic_DNA"/>
</dbReference>
<dbReference type="OrthoDB" id="9796962at2"/>
<dbReference type="Proteomes" id="UP000291469">
    <property type="component" value="Chromosome"/>
</dbReference>
<proteinExistence type="predicted"/>
<accession>A0A411YFQ7</accession>
<keyword evidence="2" id="KW-1185">Reference proteome</keyword>
<dbReference type="PANTHER" id="PTHR36302:SF1">
    <property type="entry name" value="COPPER CHAPERONE PCU(A)C"/>
    <property type="match status" value="1"/>
</dbReference>
<evidence type="ECO:0000313" key="1">
    <source>
        <dbReference type="EMBL" id="QBI19942.1"/>
    </source>
</evidence>
<dbReference type="InterPro" id="IPR058248">
    <property type="entry name" value="Lxx211020-like"/>
</dbReference>
<dbReference type="KEGG" id="erz:ER308_10465"/>
<dbReference type="SUPFAM" id="SSF110087">
    <property type="entry name" value="DR1885-like metal-binding protein"/>
    <property type="match status" value="1"/>
</dbReference>
<evidence type="ECO:0000313" key="2">
    <source>
        <dbReference type="Proteomes" id="UP000291469"/>
    </source>
</evidence>
<dbReference type="AlphaFoldDB" id="A0A411YFQ7"/>
<organism evidence="1 2">
    <name type="scientific">Egibacter rhizosphaerae</name>
    <dbReference type="NCBI Taxonomy" id="1670831"/>
    <lineage>
        <taxon>Bacteria</taxon>
        <taxon>Bacillati</taxon>
        <taxon>Actinomycetota</taxon>
        <taxon>Nitriliruptoria</taxon>
        <taxon>Egibacterales</taxon>
        <taxon>Egibacteraceae</taxon>
        <taxon>Egibacter</taxon>
    </lineage>
</organism>
<dbReference type="RefSeq" id="WP_131154939.1">
    <property type="nucleotide sequence ID" value="NZ_CP036402.1"/>
</dbReference>
<protein>
    <submittedName>
        <fullName evidence="1">Copper chaperone PCu(A)C</fullName>
    </submittedName>
</protein>
<dbReference type="Gene3D" id="2.60.40.1890">
    <property type="entry name" value="PCu(A)C copper chaperone"/>
    <property type="match status" value="1"/>
</dbReference>
<gene>
    <name evidence="1" type="ORF">ER308_10465</name>
</gene>
<dbReference type="Pfam" id="PF04314">
    <property type="entry name" value="PCuAC"/>
    <property type="match status" value="1"/>
</dbReference>
<sequence>MDITVTELQTTTYCNSIAIRVGPSPSTVQSKSGAPMRTITVPRSALAVLTALLLGCADQPTVTVDEPTTPEPTGPHAAVYATLTADQNDALIGASSPVADSVELHETTVENGVASMAELDEIPLPEGESVILQPGGLHLMLLEPEPLQQGDRLAITLEFAEADAMEVEVPVVATADMPDHHDDH</sequence>
<name>A0A411YFQ7_9ACTN</name>